<proteinExistence type="predicted"/>
<dbReference type="RefSeq" id="WP_118096620.1">
    <property type="nucleotide sequence ID" value="NZ_CBCSQR010000012.1"/>
</dbReference>
<dbReference type="InterPro" id="IPR003812">
    <property type="entry name" value="Fido"/>
</dbReference>
<gene>
    <name evidence="5" type="ORF">DWX93_03390</name>
</gene>
<accession>A0A395VAY5</accession>
<feature type="active site" evidence="1">
    <location>
        <position position="176"/>
    </location>
</feature>
<comment type="caution">
    <text evidence="5">The sequence shown here is derived from an EMBL/GenBank/DDBJ whole genome shotgun (WGS) entry which is preliminary data.</text>
</comment>
<keyword evidence="2" id="KW-0547">Nucleotide-binding</keyword>
<organism evidence="5 6">
    <name type="scientific">Roseburia hominis</name>
    <dbReference type="NCBI Taxonomy" id="301301"/>
    <lineage>
        <taxon>Bacteria</taxon>
        <taxon>Bacillati</taxon>
        <taxon>Bacillota</taxon>
        <taxon>Clostridia</taxon>
        <taxon>Lachnospirales</taxon>
        <taxon>Lachnospiraceae</taxon>
        <taxon>Roseburia</taxon>
    </lineage>
</organism>
<evidence type="ECO:0000256" key="2">
    <source>
        <dbReference type="PIRSR" id="PIRSR640198-2"/>
    </source>
</evidence>
<dbReference type="PANTHER" id="PTHR13504:SF38">
    <property type="entry name" value="FIDO DOMAIN-CONTAINING PROTEIN"/>
    <property type="match status" value="1"/>
</dbReference>
<dbReference type="SUPFAM" id="SSF140931">
    <property type="entry name" value="Fic-like"/>
    <property type="match status" value="1"/>
</dbReference>
<keyword evidence="2" id="KW-0067">ATP-binding</keyword>
<evidence type="ECO:0000313" key="5">
    <source>
        <dbReference type="EMBL" id="RGS42380.1"/>
    </source>
</evidence>
<dbReference type="Gene3D" id="1.10.3290.10">
    <property type="entry name" value="Fido-like domain"/>
    <property type="match status" value="1"/>
</dbReference>
<protein>
    <submittedName>
        <fullName evidence="5">Fic family protein</fullName>
    </submittedName>
</protein>
<dbReference type="EMBL" id="QRVL01000001">
    <property type="protein sequence ID" value="RGS42380.1"/>
    <property type="molecule type" value="Genomic_DNA"/>
</dbReference>
<feature type="binding site" evidence="2">
    <location>
        <begin position="180"/>
        <end position="187"/>
    </location>
    <ligand>
        <name>ATP</name>
        <dbReference type="ChEBI" id="CHEBI:30616"/>
    </ligand>
</feature>
<evidence type="ECO:0000313" key="6">
    <source>
        <dbReference type="Proteomes" id="UP000266172"/>
    </source>
</evidence>
<dbReference type="InterPro" id="IPR036597">
    <property type="entry name" value="Fido-like_dom_sf"/>
</dbReference>
<evidence type="ECO:0000259" key="4">
    <source>
        <dbReference type="PROSITE" id="PS51459"/>
    </source>
</evidence>
<name>A0A395VAY5_9FIRM</name>
<dbReference type="PANTHER" id="PTHR13504">
    <property type="entry name" value="FIDO DOMAIN-CONTAINING PROTEIN DDB_G0283145"/>
    <property type="match status" value="1"/>
</dbReference>
<dbReference type="Proteomes" id="UP000266172">
    <property type="component" value="Unassembled WGS sequence"/>
</dbReference>
<reference evidence="5 6" key="1">
    <citation type="submission" date="2018-08" db="EMBL/GenBank/DDBJ databases">
        <title>A genome reference for cultivated species of the human gut microbiota.</title>
        <authorList>
            <person name="Zou Y."/>
            <person name="Xue W."/>
            <person name="Luo G."/>
        </authorList>
    </citation>
    <scope>NUCLEOTIDE SEQUENCE [LARGE SCALE GENOMIC DNA]</scope>
    <source>
        <strain evidence="5 6">AF22-12AC</strain>
    </source>
</reference>
<dbReference type="InterPro" id="IPR040198">
    <property type="entry name" value="Fido_containing"/>
</dbReference>
<feature type="binding site" evidence="2">
    <location>
        <begin position="212"/>
        <end position="213"/>
    </location>
    <ligand>
        <name>ATP</name>
        <dbReference type="ChEBI" id="CHEBI:30616"/>
    </ligand>
</feature>
<evidence type="ECO:0000256" key="3">
    <source>
        <dbReference type="PIRSR" id="PIRSR640198-3"/>
    </source>
</evidence>
<feature type="domain" description="Fido" evidence="4">
    <location>
        <begin position="91"/>
        <end position="234"/>
    </location>
</feature>
<sequence length="263" mass="30495">MEYEQIIKHWKDKKIATVVDLRESLSSYSIIFAYNSGAIENPEITYHNTREVFENGKVVNFTGNLRTVYEIANQKACFGAMLQHIVDRDPVTSELICEIHKYLTQGTYDERRWERGERPGTFKVHDYCVADGQGAPPEDVPMEIQELCEEMEDVPDRGENIWKAAAYLHCKFENIHAFADGNGRVGRTLMNYFLMIHNYPPLVVYNETKQKYYNALAHYDKTGEVDPFVAYMKECMEQTWDVKPVPERKLQDMLDLSGEQTLG</sequence>
<evidence type="ECO:0000256" key="1">
    <source>
        <dbReference type="PIRSR" id="PIRSR640198-1"/>
    </source>
</evidence>
<dbReference type="AlphaFoldDB" id="A0A395VAY5"/>
<dbReference type="PROSITE" id="PS51459">
    <property type="entry name" value="FIDO"/>
    <property type="match status" value="1"/>
</dbReference>
<feature type="site" description="Important for autoinhibition of adenylyltransferase activity" evidence="3">
    <location>
        <position position="40"/>
    </location>
</feature>
<dbReference type="Pfam" id="PF02661">
    <property type="entry name" value="Fic"/>
    <property type="match status" value="1"/>
</dbReference>
<dbReference type="GO" id="GO:0005524">
    <property type="term" value="F:ATP binding"/>
    <property type="evidence" value="ECO:0007669"/>
    <property type="project" value="UniProtKB-KW"/>
</dbReference>